<evidence type="ECO:0000313" key="1">
    <source>
        <dbReference type="EMBL" id="GAF05921.1"/>
    </source>
</evidence>
<keyword evidence="2" id="KW-1185">Reference proteome</keyword>
<reference evidence="1 2" key="1">
    <citation type="journal article" date="2014" name="Genome Announc.">
        <title>Draft Genome Sequence of Cytophaga fermentans JCM 21142T, a Facultative Anaerobe Isolated from Marine Mud.</title>
        <authorList>
            <person name="Starns D."/>
            <person name="Oshima K."/>
            <person name="Suda W."/>
            <person name="Iino T."/>
            <person name="Yuki M."/>
            <person name="Inoue J."/>
            <person name="Kitamura K."/>
            <person name="Iida T."/>
            <person name="Darby A."/>
            <person name="Hattori M."/>
            <person name="Ohkuma M."/>
        </authorList>
    </citation>
    <scope>NUCLEOTIDE SEQUENCE [LARGE SCALE GENOMIC DNA]</scope>
    <source>
        <strain evidence="1 2">JCM 21142</strain>
    </source>
</reference>
<proteinExistence type="predicted"/>
<name>W7YML9_9BACT</name>
<accession>W7YML9</accession>
<dbReference type="AlphaFoldDB" id="W7YML9"/>
<dbReference type="RefSeq" id="WP_027472384.1">
    <property type="nucleotide sequence ID" value="NZ_BAMD01000158.1"/>
</dbReference>
<evidence type="ECO:0000313" key="2">
    <source>
        <dbReference type="Proteomes" id="UP000019402"/>
    </source>
</evidence>
<gene>
    <name evidence="1" type="ORF">JCM21142_124682</name>
</gene>
<organism evidence="1 2">
    <name type="scientific">Saccharicrinis fermentans DSM 9555 = JCM 21142</name>
    <dbReference type="NCBI Taxonomy" id="869213"/>
    <lineage>
        <taxon>Bacteria</taxon>
        <taxon>Pseudomonadati</taxon>
        <taxon>Bacteroidota</taxon>
        <taxon>Bacteroidia</taxon>
        <taxon>Marinilabiliales</taxon>
        <taxon>Marinilabiliaceae</taxon>
        <taxon>Saccharicrinis</taxon>
    </lineage>
</organism>
<dbReference type="Proteomes" id="UP000019402">
    <property type="component" value="Unassembled WGS sequence"/>
</dbReference>
<sequence length="150" mass="17904">MKIQSNIWILKPLINKEDLNLLEQSKRDLIVKYSISVLNNTKSLTEIDNLRISRVFNTLPKIVESSGSKEEYKEMLNDYYWGTKNHNNVTYLYYQLMNGFSKEAKEEFEANFESNELFLSETRFENDKHIRWFIRHTQTALYTSKSFSIL</sequence>
<comment type="caution">
    <text evidence="1">The sequence shown here is derived from an EMBL/GenBank/DDBJ whole genome shotgun (WGS) entry which is preliminary data.</text>
</comment>
<dbReference type="EMBL" id="BAMD01000158">
    <property type="protein sequence ID" value="GAF05921.1"/>
    <property type="molecule type" value="Genomic_DNA"/>
</dbReference>
<protein>
    <submittedName>
        <fullName evidence="1">Uncharacterized protein</fullName>
    </submittedName>
</protein>